<dbReference type="InterPro" id="IPR054559">
    <property type="entry name" value="PSMD12-CSN4-like_N"/>
</dbReference>
<dbReference type="EMBL" id="CAADRP010000291">
    <property type="protein sequence ID" value="VFU26337.1"/>
    <property type="molecule type" value="Genomic_DNA"/>
</dbReference>
<proteinExistence type="predicted"/>
<feature type="domain" description="PSMD12/CSN4-like N-terminal" evidence="1">
    <location>
        <begin position="13"/>
        <end position="95"/>
    </location>
</feature>
<dbReference type="AlphaFoldDB" id="A0A6N2KT45"/>
<protein>
    <recommendedName>
        <fullName evidence="1">PSMD12/CSN4-like N-terminal domain-containing protein</fullName>
    </recommendedName>
</protein>
<sequence>MESVFASASTITDQRQKIEQYKHILSSVISSNDIVQAKKFIDHMLSDDVPLVVSRQLLQTFAHELGRLEPETQKEIAHYTLSQIQPRVVSFEEQRETC</sequence>
<evidence type="ECO:0000313" key="2">
    <source>
        <dbReference type="EMBL" id="VFU26337.1"/>
    </source>
</evidence>
<dbReference type="Pfam" id="PF22241">
    <property type="entry name" value="PSMD12-CSN4_N"/>
    <property type="match status" value="1"/>
</dbReference>
<evidence type="ECO:0000259" key="1">
    <source>
        <dbReference type="Pfam" id="PF22241"/>
    </source>
</evidence>
<gene>
    <name evidence="2" type="ORF">SVIM_LOCUS68566</name>
</gene>
<accession>A0A6N2KT45</accession>
<name>A0A6N2KT45_SALVM</name>
<organism evidence="2">
    <name type="scientific">Salix viminalis</name>
    <name type="common">Common osier</name>
    <name type="synonym">Basket willow</name>
    <dbReference type="NCBI Taxonomy" id="40686"/>
    <lineage>
        <taxon>Eukaryota</taxon>
        <taxon>Viridiplantae</taxon>
        <taxon>Streptophyta</taxon>
        <taxon>Embryophyta</taxon>
        <taxon>Tracheophyta</taxon>
        <taxon>Spermatophyta</taxon>
        <taxon>Magnoliopsida</taxon>
        <taxon>eudicotyledons</taxon>
        <taxon>Gunneridae</taxon>
        <taxon>Pentapetalae</taxon>
        <taxon>rosids</taxon>
        <taxon>fabids</taxon>
        <taxon>Malpighiales</taxon>
        <taxon>Salicaceae</taxon>
        <taxon>Saliceae</taxon>
        <taxon>Salix</taxon>
    </lineage>
</organism>
<reference evidence="2" key="1">
    <citation type="submission" date="2019-03" db="EMBL/GenBank/DDBJ databases">
        <authorList>
            <person name="Mank J."/>
            <person name="Almeida P."/>
        </authorList>
    </citation>
    <scope>NUCLEOTIDE SEQUENCE</scope>
    <source>
        <strain evidence="2">78183</strain>
    </source>
</reference>